<sequence length="441" mass="46201">MKRALAARPWLPVTSENVVRDAADRTASQDAPAVLAELDRLVADNRRIHDADCVNLNPATNIMNPRAEAMLSAGLGSRPSLGYPGDKYEMGLEAIEQIEIVAAELAAEVFGARYAEVRVGSGALANLYAFMATCAPGDTIIAPPASIGGHITHHGPGAAGRYGITTIPAPVAGYTVDVDALRALAHEARPKLITIGSSLNLFPHPVAKIREIADEVGALVLFDAAHLCGMIAGQAWPQPLEKGAHLMTMSTYKSLGGPAGGLILTNEPELAQRIEAIAYPGLTANFDAAKTAALAVTLLDWKVAGRAYARAMTATARRLAAELIALDVPVYAADQGVTLSHQFAVVTPEGGQRAAARLREANLLACGIGLPIEDVEGDTNGLRIGTPELARLGMTTVDMPALASFIARGLDPATDPATVAPEVTTWRKQFSGVHFTIQNPG</sequence>
<dbReference type="GO" id="GO:0004372">
    <property type="term" value="F:glycine hydroxymethyltransferase activity"/>
    <property type="evidence" value="ECO:0007669"/>
    <property type="project" value="UniProtKB-EC"/>
</dbReference>
<dbReference type="InterPro" id="IPR015421">
    <property type="entry name" value="PyrdxlP-dep_Trfase_major"/>
</dbReference>
<dbReference type="EMBL" id="JAGINW010000001">
    <property type="protein sequence ID" value="MBP2326230.1"/>
    <property type="molecule type" value="Genomic_DNA"/>
</dbReference>
<comment type="similarity">
    <text evidence="2">Belongs to the SHMT family.</text>
</comment>
<proteinExistence type="inferred from homology"/>
<gene>
    <name evidence="5" type="ORF">JOF56_006615</name>
</gene>
<dbReference type="Proteomes" id="UP001519332">
    <property type="component" value="Unassembled WGS sequence"/>
</dbReference>
<keyword evidence="6" id="KW-1185">Reference proteome</keyword>
<dbReference type="PIRSF" id="PIRSF000412">
    <property type="entry name" value="SHMT"/>
    <property type="match status" value="1"/>
</dbReference>
<comment type="cofactor">
    <cofactor evidence="1">
        <name>pyridoxal 5'-phosphate</name>
        <dbReference type="ChEBI" id="CHEBI:597326"/>
    </cofactor>
</comment>
<dbReference type="Gene3D" id="3.40.640.10">
    <property type="entry name" value="Type I PLP-dependent aspartate aminotransferase-like (Major domain)"/>
    <property type="match status" value="1"/>
</dbReference>
<organism evidence="5 6">
    <name type="scientific">Kibdelosporangium banguiense</name>
    <dbReference type="NCBI Taxonomy" id="1365924"/>
    <lineage>
        <taxon>Bacteria</taxon>
        <taxon>Bacillati</taxon>
        <taxon>Actinomycetota</taxon>
        <taxon>Actinomycetes</taxon>
        <taxon>Pseudonocardiales</taxon>
        <taxon>Pseudonocardiaceae</taxon>
        <taxon>Kibdelosporangium</taxon>
    </lineage>
</organism>
<comment type="caution">
    <text evidence="5">The sequence shown here is derived from an EMBL/GenBank/DDBJ whole genome shotgun (WGS) entry which is preliminary data.</text>
</comment>
<feature type="domain" description="Serine hydroxymethyltransferase-like" evidence="4">
    <location>
        <begin position="52"/>
        <end position="406"/>
    </location>
</feature>
<evidence type="ECO:0000256" key="3">
    <source>
        <dbReference type="ARBA" id="ARBA00022898"/>
    </source>
</evidence>
<evidence type="ECO:0000313" key="6">
    <source>
        <dbReference type="Proteomes" id="UP001519332"/>
    </source>
</evidence>
<dbReference type="InterPro" id="IPR001085">
    <property type="entry name" value="Ser_HO-MeTrfase"/>
</dbReference>
<keyword evidence="5" id="KW-0808">Transferase</keyword>
<dbReference type="EC" id="2.1.2.1" evidence="5"/>
<dbReference type="InterPro" id="IPR015422">
    <property type="entry name" value="PyrdxlP-dep_Trfase_small"/>
</dbReference>
<dbReference type="SUPFAM" id="SSF53383">
    <property type="entry name" value="PLP-dependent transferases"/>
    <property type="match status" value="1"/>
</dbReference>
<keyword evidence="3" id="KW-0663">Pyridoxal phosphate</keyword>
<evidence type="ECO:0000259" key="4">
    <source>
        <dbReference type="Pfam" id="PF00464"/>
    </source>
</evidence>
<dbReference type="RefSeq" id="WP_209643316.1">
    <property type="nucleotide sequence ID" value="NZ_JAGINW010000001.1"/>
</dbReference>
<dbReference type="InterPro" id="IPR015424">
    <property type="entry name" value="PyrdxlP-dep_Trfase"/>
</dbReference>
<protein>
    <submittedName>
        <fullName evidence="5">Glycine hydroxymethyltransferase</fullName>
        <ecNumber evidence="5">2.1.2.1</ecNumber>
    </submittedName>
</protein>
<dbReference type="Gene3D" id="3.90.1150.10">
    <property type="entry name" value="Aspartate Aminotransferase, domain 1"/>
    <property type="match status" value="1"/>
</dbReference>
<dbReference type="InterPro" id="IPR049943">
    <property type="entry name" value="Ser_HO-MeTrfase-like"/>
</dbReference>
<dbReference type="InterPro" id="IPR039429">
    <property type="entry name" value="SHMT-like_dom"/>
</dbReference>
<dbReference type="PANTHER" id="PTHR11680">
    <property type="entry name" value="SERINE HYDROXYMETHYLTRANSFERASE"/>
    <property type="match status" value="1"/>
</dbReference>
<evidence type="ECO:0000256" key="1">
    <source>
        <dbReference type="ARBA" id="ARBA00001933"/>
    </source>
</evidence>
<reference evidence="5 6" key="1">
    <citation type="submission" date="2021-03" db="EMBL/GenBank/DDBJ databases">
        <title>Sequencing the genomes of 1000 actinobacteria strains.</title>
        <authorList>
            <person name="Klenk H.-P."/>
        </authorList>
    </citation>
    <scope>NUCLEOTIDE SEQUENCE [LARGE SCALE GENOMIC DNA]</scope>
    <source>
        <strain evidence="5 6">DSM 46670</strain>
    </source>
</reference>
<accession>A0ABS4TPA5</accession>
<evidence type="ECO:0000256" key="2">
    <source>
        <dbReference type="ARBA" id="ARBA00006376"/>
    </source>
</evidence>
<evidence type="ECO:0000313" key="5">
    <source>
        <dbReference type="EMBL" id="MBP2326230.1"/>
    </source>
</evidence>
<name>A0ABS4TPA5_9PSEU</name>
<dbReference type="PANTHER" id="PTHR11680:SF35">
    <property type="entry name" value="SERINE HYDROXYMETHYLTRANSFERASE 1"/>
    <property type="match status" value="1"/>
</dbReference>
<dbReference type="Pfam" id="PF00464">
    <property type="entry name" value="SHMT"/>
    <property type="match status" value="1"/>
</dbReference>